<proteinExistence type="predicted"/>
<dbReference type="Proteomes" id="UP000092445">
    <property type="component" value="Unassembled WGS sequence"/>
</dbReference>
<reference evidence="1" key="2">
    <citation type="submission" date="2020-05" db="UniProtKB">
        <authorList>
            <consortium name="EnsemblMetazoa"/>
        </authorList>
    </citation>
    <scope>IDENTIFICATION</scope>
    <source>
        <strain evidence="1">IAEA</strain>
    </source>
</reference>
<sequence length="193" mass="20651">MLMSTDFSRGMEIFESLLDISMNDQIGEQTAGSLKNIPLSGNGDDYHTLTPLEGNAKFSARDVIISNAIGEGHKIMETLVSTNGSASASSRSIDNNDVVVVAVVTKPKTKKATQAVSSSNVGAKIETETDACYTKVVSLNLHNKSPMFLTGLGYLINSYTQLKGVRIESPSTDAPNNICACTTRLQDYQPIQG</sequence>
<keyword evidence="2" id="KW-1185">Reference proteome</keyword>
<dbReference type="VEuPathDB" id="VectorBase:GPAI041540"/>
<dbReference type="EnsemblMetazoa" id="GPAI041540-RA">
    <property type="protein sequence ID" value="GPAI041540-PA"/>
    <property type="gene ID" value="GPAI041540"/>
</dbReference>
<dbReference type="AlphaFoldDB" id="A0A1B0ACU0"/>
<accession>A0A1B0ACU0</accession>
<organism evidence="1 2">
    <name type="scientific">Glossina pallidipes</name>
    <name type="common">Tsetse fly</name>
    <dbReference type="NCBI Taxonomy" id="7398"/>
    <lineage>
        <taxon>Eukaryota</taxon>
        <taxon>Metazoa</taxon>
        <taxon>Ecdysozoa</taxon>
        <taxon>Arthropoda</taxon>
        <taxon>Hexapoda</taxon>
        <taxon>Insecta</taxon>
        <taxon>Pterygota</taxon>
        <taxon>Neoptera</taxon>
        <taxon>Endopterygota</taxon>
        <taxon>Diptera</taxon>
        <taxon>Brachycera</taxon>
        <taxon>Muscomorpha</taxon>
        <taxon>Hippoboscoidea</taxon>
        <taxon>Glossinidae</taxon>
        <taxon>Glossina</taxon>
    </lineage>
</organism>
<evidence type="ECO:0000313" key="2">
    <source>
        <dbReference type="Proteomes" id="UP000092445"/>
    </source>
</evidence>
<protein>
    <submittedName>
        <fullName evidence="1">Uncharacterized protein</fullName>
    </submittedName>
</protein>
<evidence type="ECO:0000313" key="1">
    <source>
        <dbReference type="EnsemblMetazoa" id="GPAI041540-PA"/>
    </source>
</evidence>
<reference evidence="2" key="1">
    <citation type="submission" date="2014-03" db="EMBL/GenBank/DDBJ databases">
        <authorList>
            <person name="Aksoy S."/>
            <person name="Warren W."/>
            <person name="Wilson R.K."/>
        </authorList>
    </citation>
    <scope>NUCLEOTIDE SEQUENCE [LARGE SCALE GENOMIC DNA]</scope>
    <source>
        <strain evidence="2">IAEA</strain>
    </source>
</reference>
<name>A0A1B0ACU0_GLOPL</name>